<dbReference type="GO" id="GO:0006508">
    <property type="term" value="P:proteolysis"/>
    <property type="evidence" value="ECO:0007669"/>
    <property type="project" value="UniProtKB-KW"/>
</dbReference>
<dbReference type="RefSeq" id="WP_303735223.1">
    <property type="nucleotide sequence ID" value="NZ_CAKZHK010000010.1"/>
</dbReference>
<dbReference type="GO" id="GO:0004252">
    <property type="term" value="F:serine-type endopeptidase activity"/>
    <property type="evidence" value="ECO:0007669"/>
    <property type="project" value="TreeGrafter"/>
</dbReference>
<dbReference type="InterPro" id="IPR008256">
    <property type="entry name" value="Peptidase_S1B"/>
</dbReference>
<dbReference type="InterPro" id="IPR009003">
    <property type="entry name" value="Peptidase_S1_PA"/>
</dbReference>
<gene>
    <name evidence="13" type="ORF">DI525_08130</name>
</gene>
<feature type="transmembrane region" description="Helical" evidence="12">
    <location>
        <begin position="6"/>
        <end position="23"/>
    </location>
</feature>
<dbReference type="PANTHER" id="PTHR45980">
    <property type="match status" value="1"/>
</dbReference>
<comment type="subcellular location">
    <subcellularLocation>
        <location evidence="1">Membrane</location>
        <topology evidence="1">Multi-pass membrane protein</topology>
    </subcellularLocation>
</comment>
<keyword evidence="6 11" id="KW-0378">Hydrolase</keyword>
<evidence type="ECO:0000256" key="11">
    <source>
        <dbReference type="RuleBase" id="RU004296"/>
    </source>
</evidence>
<reference evidence="13 14" key="1">
    <citation type="submission" date="2017-08" db="EMBL/GenBank/DDBJ databases">
        <title>Infants hospitalized years apart are colonized by the same room-sourced microbial strains.</title>
        <authorList>
            <person name="Brooks B."/>
            <person name="Olm M.R."/>
            <person name="Firek B.A."/>
            <person name="Baker R."/>
            <person name="Thomas B.C."/>
            <person name="Morowitz M.J."/>
            <person name="Banfield J.F."/>
        </authorList>
    </citation>
    <scope>NUCLEOTIDE SEQUENCE [LARGE SCALE GENOMIC DNA]</scope>
    <source>
        <strain evidence="13">S2_003_000_R1_3</strain>
    </source>
</reference>
<feature type="transmembrane region" description="Helical" evidence="12">
    <location>
        <begin position="30"/>
        <end position="50"/>
    </location>
</feature>
<dbReference type="InterPro" id="IPR003825">
    <property type="entry name" value="Colicin-V_CvpA"/>
</dbReference>
<feature type="active site" description="Charge relay system" evidence="10">
    <location>
        <position position="234"/>
    </location>
</feature>
<dbReference type="PANTHER" id="PTHR45980:SF9">
    <property type="entry name" value="PROTEASE DO-LIKE 10, MITOCHONDRIAL-RELATED"/>
    <property type="match status" value="1"/>
</dbReference>
<dbReference type="Gene3D" id="2.40.10.10">
    <property type="entry name" value="Trypsin-like serine proteases"/>
    <property type="match status" value="2"/>
</dbReference>
<dbReference type="NCBIfam" id="NF033740">
    <property type="entry name" value="MarP_fam_protase"/>
    <property type="match status" value="1"/>
</dbReference>
<evidence type="ECO:0000256" key="2">
    <source>
        <dbReference type="ARBA" id="ARBA00008764"/>
    </source>
</evidence>
<evidence type="ECO:0000256" key="1">
    <source>
        <dbReference type="ARBA" id="ARBA00004141"/>
    </source>
</evidence>
<keyword evidence="4 12" id="KW-0812">Transmembrane</keyword>
<feature type="active site" description="Charge relay system" evidence="10">
    <location>
        <position position="263"/>
    </location>
</feature>
<proteinExistence type="inferred from homology"/>
<dbReference type="Proteomes" id="UP000249432">
    <property type="component" value="Unassembled WGS sequence"/>
</dbReference>
<evidence type="ECO:0000256" key="8">
    <source>
        <dbReference type="ARBA" id="ARBA00022989"/>
    </source>
</evidence>
<sequence>MSGSTIVDIVIVLIALSAMHSGWRQGGVSSIAAVIGVLIGGMVGMWAAPYAMAQTDDNNTRFLFALGIAVLAVIIGYAIGSSIGIALRNMIRTRAVYKADAAVGAVVQVFTAIVVVWMIAVPVVSVSTGDFSKALRNSKVLGAVDSLAPQQVNNWGSRVGMFLNQNSMPTLTDPFGELPNKDVPAPADSVLSTQRLNEIRPSVVQVLSTAQQCRKMLEGSGFVIAPGTVVTNAHVVAGSNEVKLRTVNGEDVATVTYFNPDKDIAVLHAVDLGLSPLQLDDVPATTGSDAAVLGYPLGGPFDVENARVRDRLTIDGPNIYSTDRVQREAYTLRGLVREGNSGGPVVDGDGEVLGLIFGAGVDDQDTGYALTNHEIMESLGSVENVQNLRSAVDTKSCVAK</sequence>
<dbReference type="InterPro" id="IPR047680">
    <property type="entry name" value="MarP-like"/>
</dbReference>
<name>A0A2W5STB4_9CORY</name>
<dbReference type="PRINTS" id="PR00839">
    <property type="entry name" value="V8PROTEASE"/>
</dbReference>
<evidence type="ECO:0000313" key="13">
    <source>
        <dbReference type="EMBL" id="PZR04033.1"/>
    </source>
</evidence>
<dbReference type="AlphaFoldDB" id="A0A2W5STB4"/>
<organism evidence="13 14">
    <name type="scientific">Corynebacterium kroppenstedtii</name>
    <dbReference type="NCBI Taxonomy" id="161879"/>
    <lineage>
        <taxon>Bacteria</taxon>
        <taxon>Bacillati</taxon>
        <taxon>Actinomycetota</taxon>
        <taxon>Actinomycetes</taxon>
        <taxon>Mycobacteriales</taxon>
        <taxon>Corynebacteriaceae</taxon>
        <taxon>Corynebacterium</taxon>
    </lineage>
</organism>
<comment type="similarity">
    <text evidence="2 11">Belongs to the peptidase S1B family.</text>
</comment>
<evidence type="ECO:0000313" key="14">
    <source>
        <dbReference type="Proteomes" id="UP000249432"/>
    </source>
</evidence>
<dbReference type="EC" id="3.4.21.-" evidence="11"/>
<evidence type="ECO:0000256" key="10">
    <source>
        <dbReference type="PIRSR" id="PIRSR608256-1"/>
    </source>
</evidence>
<comment type="caution">
    <text evidence="13">The sequence shown here is derived from an EMBL/GenBank/DDBJ whole genome shotgun (WGS) entry which is preliminary data.</text>
</comment>
<evidence type="ECO:0000256" key="9">
    <source>
        <dbReference type="ARBA" id="ARBA00023136"/>
    </source>
</evidence>
<feature type="transmembrane region" description="Helical" evidence="12">
    <location>
        <begin position="62"/>
        <end position="87"/>
    </location>
</feature>
<accession>A0A2W5STB4</accession>
<keyword evidence="9 12" id="KW-0472">Membrane</keyword>
<dbReference type="Pfam" id="PF13365">
    <property type="entry name" value="Trypsin_2"/>
    <property type="match status" value="1"/>
</dbReference>
<dbReference type="Pfam" id="PF02674">
    <property type="entry name" value="Colicin_V"/>
    <property type="match status" value="1"/>
</dbReference>
<feature type="active site" description="Charge relay system" evidence="10">
    <location>
        <position position="341"/>
    </location>
</feature>
<protein>
    <recommendedName>
        <fullName evidence="11">Serine protease</fullName>
        <ecNumber evidence="11">3.4.21.-</ecNumber>
    </recommendedName>
</protein>
<dbReference type="EMBL" id="QFRA01000023">
    <property type="protein sequence ID" value="PZR04033.1"/>
    <property type="molecule type" value="Genomic_DNA"/>
</dbReference>
<dbReference type="GO" id="GO:0016020">
    <property type="term" value="C:membrane"/>
    <property type="evidence" value="ECO:0007669"/>
    <property type="project" value="UniProtKB-SubCell"/>
</dbReference>
<keyword evidence="3 11" id="KW-0645">Protease</keyword>
<feature type="transmembrane region" description="Helical" evidence="12">
    <location>
        <begin position="99"/>
        <end position="120"/>
    </location>
</feature>
<evidence type="ECO:0000256" key="3">
    <source>
        <dbReference type="ARBA" id="ARBA00022670"/>
    </source>
</evidence>
<keyword evidence="7 11" id="KW-0720">Serine protease</keyword>
<evidence type="ECO:0000256" key="6">
    <source>
        <dbReference type="ARBA" id="ARBA00022801"/>
    </source>
</evidence>
<dbReference type="GO" id="GO:0009403">
    <property type="term" value="P:toxin biosynthetic process"/>
    <property type="evidence" value="ECO:0007669"/>
    <property type="project" value="InterPro"/>
</dbReference>
<evidence type="ECO:0000256" key="12">
    <source>
        <dbReference type="SAM" id="Phobius"/>
    </source>
</evidence>
<keyword evidence="5" id="KW-0732">Signal</keyword>
<evidence type="ECO:0000256" key="5">
    <source>
        <dbReference type="ARBA" id="ARBA00022729"/>
    </source>
</evidence>
<dbReference type="SUPFAM" id="SSF50494">
    <property type="entry name" value="Trypsin-like serine proteases"/>
    <property type="match status" value="1"/>
</dbReference>
<dbReference type="InterPro" id="IPR043504">
    <property type="entry name" value="Peptidase_S1_PA_chymotrypsin"/>
</dbReference>
<evidence type="ECO:0000256" key="7">
    <source>
        <dbReference type="ARBA" id="ARBA00022825"/>
    </source>
</evidence>
<keyword evidence="8 12" id="KW-1133">Transmembrane helix</keyword>
<evidence type="ECO:0000256" key="4">
    <source>
        <dbReference type="ARBA" id="ARBA00022692"/>
    </source>
</evidence>